<keyword evidence="1" id="KW-1133">Transmembrane helix</keyword>
<keyword evidence="1" id="KW-0472">Membrane</keyword>
<evidence type="ECO:0000259" key="2">
    <source>
        <dbReference type="Pfam" id="PF16117"/>
    </source>
</evidence>
<dbReference type="EMBL" id="FPBK01000006">
    <property type="protein sequence ID" value="SFU52499.1"/>
    <property type="molecule type" value="Genomic_DNA"/>
</dbReference>
<dbReference type="Proteomes" id="UP000199138">
    <property type="component" value="Unassembled WGS sequence"/>
</dbReference>
<name>A0A1I7GVQ9_9FLAO</name>
<dbReference type="Pfam" id="PF16117">
    <property type="entry name" value="DUF4833"/>
    <property type="match status" value="1"/>
</dbReference>
<evidence type="ECO:0000313" key="4">
    <source>
        <dbReference type="Proteomes" id="UP000199138"/>
    </source>
</evidence>
<reference evidence="3 4" key="1">
    <citation type="submission" date="2016-10" db="EMBL/GenBank/DDBJ databases">
        <authorList>
            <person name="de Groot N.N."/>
        </authorList>
    </citation>
    <scope>NUCLEOTIDE SEQUENCE [LARGE SCALE GENOMIC DNA]</scope>
    <source>
        <strain evidence="3 4">CGMCC 1.12333</strain>
    </source>
</reference>
<sequence>MFNKKRDISTPFIYFLVSNDQHHQYVKVFLFISYIWPSSILQTMFRTYLLILGLLYFGAMKAQDGYPVPPKNGLHLFYIQHSDNKNTYVYDARMDGNNLDADDPVEEYRILYSDKGETKPLTTLQRKFAYGLKIVSESRNNYVMHLTASKELELHLILYKSHPKVYTTINNHKLFITRIFIKLKEGTSGLGAKMDYVLFEGFDYNTGKAASEKKYAD</sequence>
<dbReference type="OrthoDB" id="9785831at2"/>
<keyword evidence="1" id="KW-0812">Transmembrane</keyword>
<proteinExistence type="predicted"/>
<gene>
    <name evidence="3" type="ORF">SAMN05216480_10622</name>
</gene>
<accession>A0A1I7GVQ9</accession>
<dbReference type="AlphaFoldDB" id="A0A1I7GVQ9"/>
<feature type="transmembrane region" description="Helical" evidence="1">
    <location>
        <begin position="34"/>
        <end position="57"/>
    </location>
</feature>
<evidence type="ECO:0000313" key="3">
    <source>
        <dbReference type="EMBL" id="SFU52499.1"/>
    </source>
</evidence>
<feature type="domain" description="DUF4833" evidence="2">
    <location>
        <begin position="77"/>
        <end position="213"/>
    </location>
</feature>
<protein>
    <recommendedName>
        <fullName evidence="2">DUF4833 domain-containing protein</fullName>
    </recommendedName>
</protein>
<dbReference type="InterPro" id="IPR032269">
    <property type="entry name" value="DUF4833"/>
</dbReference>
<evidence type="ECO:0000256" key="1">
    <source>
        <dbReference type="SAM" id="Phobius"/>
    </source>
</evidence>
<keyword evidence="4" id="KW-1185">Reference proteome</keyword>
<dbReference type="STRING" id="1224947.SAMN05216480_10622"/>
<organism evidence="3 4">
    <name type="scientific">Pustulibacterium marinum</name>
    <dbReference type="NCBI Taxonomy" id="1224947"/>
    <lineage>
        <taxon>Bacteria</taxon>
        <taxon>Pseudomonadati</taxon>
        <taxon>Bacteroidota</taxon>
        <taxon>Flavobacteriia</taxon>
        <taxon>Flavobacteriales</taxon>
        <taxon>Flavobacteriaceae</taxon>
        <taxon>Pustulibacterium</taxon>
    </lineage>
</organism>